<dbReference type="InterPro" id="IPR009061">
    <property type="entry name" value="DNA-bd_dom_put_sf"/>
</dbReference>
<sequence length="122" mass="13819">MLGDRLIHIGELAELTGLSQRTIRHYDEIGLVVPSGRSDGGYRLYAAEDLTRLMLIRRMKPLGYTLEQMAELLEVIDARADGASKDSEDAIERFRDDAHERRARLAEQLAQADEFIGKLAEY</sequence>
<evidence type="ECO:0000313" key="3">
    <source>
        <dbReference type="EMBL" id="KIP53064.1"/>
    </source>
</evidence>
<dbReference type="CDD" id="cd01106">
    <property type="entry name" value="HTH_TipAL-Mta"/>
    <property type="match status" value="1"/>
</dbReference>
<dbReference type="PROSITE" id="PS00552">
    <property type="entry name" value="HTH_MERR_1"/>
    <property type="match status" value="1"/>
</dbReference>
<dbReference type="PROSITE" id="PS50937">
    <property type="entry name" value="HTH_MERR_2"/>
    <property type="match status" value="1"/>
</dbReference>
<dbReference type="OrthoDB" id="9809391at2"/>
<organism evidence="3 4">
    <name type="scientific">Leucobacter komagatae</name>
    <dbReference type="NCBI Taxonomy" id="55969"/>
    <lineage>
        <taxon>Bacteria</taxon>
        <taxon>Bacillati</taxon>
        <taxon>Actinomycetota</taxon>
        <taxon>Actinomycetes</taxon>
        <taxon>Micrococcales</taxon>
        <taxon>Microbacteriaceae</taxon>
        <taxon>Leucobacter</taxon>
    </lineage>
</organism>
<dbReference type="InterPro" id="IPR047057">
    <property type="entry name" value="MerR_fam"/>
</dbReference>
<dbReference type="PANTHER" id="PTHR30204:SF93">
    <property type="entry name" value="HTH MERR-TYPE DOMAIN-CONTAINING PROTEIN"/>
    <property type="match status" value="1"/>
</dbReference>
<dbReference type="Pfam" id="PF13411">
    <property type="entry name" value="MerR_1"/>
    <property type="match status" value="1"/>
</dbReference>
<dbReference type="PANTHER" id="PTHR30204">
    <property type="entry name" value="REDOX-CYCLING DRUG-SENSING TRANSCRIPTIONAL ACTIVATOR SOXR"/>
    <property type="match status" value="1"/>
</dbReference>
<evidence type="ECO:0000256" key="1">
    <source>
        <dbReference type="ARBA" id="ARBA00023125"/>
    </source>
</evidence>
<evidence type="ECO:0000259" key="2">
    <source>
        <dbReference type="PROSITE" id="PS50937"/>
    </source>
</evidence>
<protein>
    <submittedName>
        <fullName evidence="3">MerR family transcriptional regulator</fullName>
    </submittedName>
</protein>
<dbReference type="GO" id="GO:0003677">
    <property type="term" value="F:DNA binding"/>
    <property type="evidence" value="ECO:0007669"/>
    <property type="project" value="UniProtKB-KW"/>
</dbReference>
<keyword evidence="1" id="KW-0238">DNA-binding</keyword>
<dbReference type="AlphaFoldDB" id="A0A0D0INB9"/>
<name>A0A0D0INB9_9MICO</name>
<reference evidence="3 4" key="1">
    <citation type="submission" date="2015-01" db="EMBL/GenBank/DDBJ databases">
        <title>Draft genome sequence of Leucobacter komagatae strain VKM ST2845.</title>
        <authorList>
            <person name="Karlyshev A.V."/>
            <person name="Kudryashova E.B."/>
        </authorList>
    </citation>
    <scope>NUCLEOTIDE SEQUENCE [LARGE SCALE GENOMIC DNA]</scope>
    <source>
        <strain evidence="3 4">VKM ST2845</strain>
    </source>
</reference>
<accession>A0A0D0INB9</accession>
<evidence type="ECO:0000313" key="4">
    <source>
        <dbReference type="Proteomes" id="UP000032120"/>
    </source>
</evidence>
<dbReference type="PRINTS" id="PR00040">
    <property type="entry name" value="HTHMERR"/>
</dbReference>
<dbReference type="SUPFAM" id="SSF46955">
    <property type="entry name" value="Putative DNA-binding domain"/>
    <property type="match status" value="1"/>
</dbReference>
<dbReference type="RefSeq" id="WP_042543559.1">
    <property type="nucleotide sequence ID" value="NZ_JXSQ01000005.1"/>
</dbReference>
<feature type="domain" description="HTH merR-type" evidence="2">
    <location>
        <begin position="6"/>
        <end position="75"/>
    </location>
</feature>
<dbReference type="Gene3D" id="1.10.1660.10">
    <property type="match status" value="1"/>
</dbReference>
<gene>
    <name evidence="3" type="ORF">SD72_05780</name>
</gene>
<dbReference type="GO" id="GO:0003700">
    <property type="term" value="F:DNA-binding transcription factor activity"/>
    <property type="evidence" value="ECO:0007669"/>
    <property type="project" value="InterPro"/>
</dbReference>
<dbReference type="SMART" id="SM00422">
    <property type="entry name" value="HTH_MERR"/>
    <property type="match status" value="1"/>
</dbReference>
<comment type="caution">
    <text evidence="3">The sequence shown here is derived from an EMBL/GenBank/DDBJ whole genome shotgun (WGS) entry which is preliminary data.</text>
</comment>
<dbReference type="InterPro" id="IPR000551">
    <property type="entry name" value="MerR-type_HTH_dom"/>
</dbReference>
<dbReference type="EMBL" id="JXSQ01000005">
    <property type="protein sequence ID" value="KIP53064.1"/>
    <property type="molecule type" value="Genomic_DNA"/>
</dbReference>
<dbReference type="Proteomes" id="UP000032120">
    <property type="component" value="Unassembled WGS sequence"/>
</dbReference>
<keyword evidence="4" id="KW-1185">Reference proteome</keyword>
<proteinExistence type="predicted"/>